<accession>B4D755</accession>
<protein>
    <recommendedName>
        <fullName evidence="1">Transposase IS200-like domain-containing protein</fullName>
    </recommendedName>
</protein>
<evidence type="ECO:0000259" key="1">
    <source>
        <dbReference type="SMART" id="SM01321"/>
    </source>
</evidence>
<dbReference type="STRING" id="497964.CfE428DRAFT_4745"/>
<dbReference type="RefSeq" id="WP_006982066.1">
    <property type="nucleotide sequence ID" value="NZ_ABVL01000017.1"/>
</dbReference>
<organism evidence="2 3">
    <name type="scientific">Chthoniobacter flavus Ellin428</name>
    <dbReference type="NCBI Taxonomy" id="497964"/>
    <lineage>
        <taxon>Bacteria</taxon>
        <taxon>Pseudomonadati</taxon>
        <taxon>Verrucomicrobiota</taxon>
        <taxon>Spartobacteria</taxon>
        <taxon>Chthoniobacterales</taxon>
        <taxon>Chthoniobacteraceae</taxon>
        <taxon>Chthoniobacter</taxon>
    </lineage>
</organism>
<dbReference type="Gene3D" id="3.30.70.1290">
    <property type="entry name" value="Transposase IS200-like"/>
    <property type="match status" value="1"/>
</dbReference>
<dbReference type="InterPro" id="IPR002686">
    <property type="entry name" value="Transposase_17"/>
</dbReference>
<comment type="caution">
    <text evidence="2">The sequence shown here is derived from an EMBL/GenBank/DDBJ whole genome shotgun (WGS) entry which is preliminary data.</text>
</comment>
<dbReference type="Pfam" id="PF01797">
    <property type="entry name" value="Y1_Tnp"/>
    <property type="match status" value="1"/>
</dbReference>
<dbReference type="GO" id="GO:0006313">
    <property type="term" value="P:DNA transposition"/>
    <property type="evidence" value="ECO:0007669"/>
    <property type="project" value="InterPro"/>
</dbReference>
<dbReference type="SUPFAM" id="SSF143422">
    <property type="entry name" value="Transposase IS200-like"/>
    <property type="match status" value="1"/>
</dbReference>
<dbReference type="InterPro" id="IPR036515">
    <property type="entry name" value="Transposase_17_sf"/>
</dbReference>
<gene>
    <name evidence="2" type="ORF">CfE428DRAFT_4745</name>
</gene>
<reference evidence="2 3" key="1">
    <citation type="journal article" date="2011" name="J. Bacteriol.">
        <title>Genome sequence of Chthoniobacter flavus Ellin428, an aerobic heterotrophic soil bacterium.</title>
        <authorList>
            <person name="Kant R."/>
            <person name="van Passel M.W."/>
            <person name="Palva A."/>
            <person name="Lucas S."/>
            <person name="Lapidus A."/>
            <person name="Glavina Del Rio T."/>
            <person name="Dalin E."/>
            <person name="Tice H."/>
            <person name="Bruce D."/>
            <person name="Goodwin L."/>
            <person name="Pitluck S."/>
            <person name="Larimer F.W."/>
            <person name="Land M.L."/>
            <person name="Hauser L."/>
            <person name="Sangwan P."/>
            <person name="de Vos W.M."/>
            <person name="Janssen P.H."/>
            <person name="Smidt H."/>
        </authorList>
    </citation>
    <scope>NUCLEOTIDE SEQUENCE [LARGE SCALE GENOMIC DNA]</scope>
    <source>
        <strain evidence="2 3">Ellin428</strain>
    </source>
</reference>
<dbReference type="Proteomes" id="UP000005824">
    <property type="component" value="Unassembled WGS sequence"/>
</dbReference>
<evidence type="ECO:0000313" key="3">
    <source>
        <dbReference type="Proteomes" id="UP000005824"/>
    </source>
</evidence>
<keyword evidence="3" id="KW-1185">Reference proteome</keyword>
<proteinExistence type="predicted"/>
<dbReference type="EMBL" id="ABVL01000017">
    <property type="protein sequence ID" value="EDY17706.1"/>
    <property type="molecule type" value="Genomic_DNA"/>
</dbReference>
<evidence type="ECO:0000313" key="2">
    <source>
        <dbReference type="EMBL" id="EDY17706.1"/>
    </source>
</evidence>
<dbReference type="eggNOG" id="COG1943">
    <property type="taxonomic scope" value="Bacteria"/>
</dbReference>
<dbReference type="PANTHER" id="PTHR36966">
    <property type="entry name" value="REP-ASSOCIATED TYROSINE TRANSPOSASE"/>
    <property type="match status" value="1"/>
</dbReference>
<sequence>MEVEPRFLDPHAEVAQHTNRLPHWQQDEATYFVTFRLADSVPTELLKRWEQEREAWMRWNPEPWSPKQEREYRERFSMRMEHWLDAGHGECLLRQPPLALIVGNALQHFDGVRYNQHAWVVMPNHVHALFSARGETKLPVIVKSWKGFTAWEINRHFDRTTPLWQKDYRDRIVRNARHFLNCARYIRNNPLEASLKTAEYLHYESQAVRTLLEAEG</sequence>
<dbReference type="GO" id="GO:0004803">
    <property type="term" value="F:transposase activity"/>
    <property type="evidence" value="ECO:0007669"/>
    <property type="project" value="InterPro"/>
</dbReference>
<dbReference type="GO" id="GO:0043565">
    <property type="term" value="F:sequence-specific DNA binding"/>
    <property type="evidence" value="ECO:0007669"/>
    <property type="project" value="TreeGrafter"/>
</dbReference>
<dbReference type="InterPro" id="IPR052715">
    <property type="entry name" value="RAYT_transposase"/>
</dbReference>
<feature type="domain" description="Transposase IS200-like" evidence="1">
    <location>
        <begin position="26"/>
        <end position="189"/>
    </location>
</feature>
<dbReference type="SMART" id="SM01321">
    <property type="entry name" value="Y1_Tnp"/>
    <property type="match status" value="1"/>
</dbReference>
<dbReference type="AlphaFoldDB" id="B4D755"/>
<name>B4D755_9BACT</name>
<dbReference type="PANTHER" id="PTHR36966:SF1">
    <property type="entry name" value="REP-ASSOCIATED TYROSINE TRANSPOSASE"/>
    <property type="match status" value="1"/>
</dbReference>
<dbReference type="InParanoid" id="B4D755"/>